<dbReference type="InterPro" id="IPR041413">
    <property type="entry name" value="MLTR_LBD"/>
</dbReference>
<dbReference type="Gene3D" id="1.10.260.40">
    <property type="entry name" value="lambda repressor-like DNA-binding domains"/>
    <property type="match status" value="1"/>
</dbReference>
<dbReference type="InterPro" id="IPR001387">
    <property type="entry name" value="Cro/C1-type_HTH"/>
</dbReference>
<reference evidence="3" key="1">
    <citation type="journal article" date="2019" name="Int. J. Syst. Evol. Microbiol.">
        <title>The Global Catalogue of Microorganisms (GCM) 10K type strain sequencing project: providing services to taxonomists for standard genome sequencing and annotation.</title>
        <authorList>
            <consortium name="The Broad Institute Genomics Platform"/>
            <consortium name="The Broad Institute Genome Sequencing Center for Infectious Disease"/>
            <person name="Wu L."/>
            <person name="Ma J."/>
        </authorList>
    </citation>
    <scope>NUCLEOTIDE SEQUENCE [LARGE SCALE GENOMIC DNA]</scope>
    <source>
        <strain evidence="3">CGMCC 4.1437</strain>
    </source>
</reference>
<proteinExistence type="predicted"/>
<dbReference type="SMART" id="SM00530">
    <property type="entry name" value="HTH_XRE"/>
    <property type="match status" value="1"/>
</dbReference>
<protein>
    <submittedName>
        <fullName evidence="2">Helix-turn-helix domain-containing protein</fullName>
    </submittedName>
</protein>
<dbReference type="SUPFAM" id="SSF47413">
    <property type="entry name" value="lambda repressor-like DNA-binding domains"/>
    <property type="match status" value="1"/>
</dbReference>
<evidence type="ECO:0000313" key="2">
    <source>
        <dbReference type="EMBL" id="MFC5661855.1"/>
    </source>
</evidence>
<evidence type="ECO:0000259" key="1">
    <source>
        <dbReference type="PROSITE" id="PS50943"/>
    </source>
</evidence>
<dbReference type="Pfam" id="PF17765">
    <property type="entry name" value="MLTR_LBD"/>
    <property type="match status" value="1"/>
</dbReference>
<dbReference type="EMBL" id="JBHSOF010000002">
    <property type="protein sequence ID" value="MFC5661855.1"/>
    <property type="molecule type" value="Genomic_DNA"/>
</dbReference>
<accession>A0ABW0WZX8</accession>
<dbReference type="CDD" id="cd00093">
    <property type="entry name" value="HTH_XRE"/>
    <property type="match status" value="1"/>
</dbReference>
<comment type="caution">
    <text evidence="2">The sequence shown here is derived from an EMBL/GenBank/DDBJ whole genome shotgun (WGS) entry which is preliminary data.</text>
</comment>
<dbReference type="Pfam" id="PF13560">
    <property type="entry name" value="HTH_31"/>
    <property type="match status" value="1"/>
</dbReference>
<dbReference type="RefSeq" id="WP_380223445.1">
    <property type="nucleotide sequence ID" value="NZ_JBHSOF010000002.1"/>
</dbReference>
<dbReference type="PROSITE" id="PS50943">
    <property type="entry name" value="HTH_CROC1"/>
    <property type="match status" value="1"/>
</dbReference>
<dbReference type="Gene3D" id="3.30.450.180">
    <property type="match status" value="1"/>
</dbReference>
<evidence type="ECO:0000313" key="3">
    <source>
        <dbReference type="Proteomes" id="UP001595975"/>
    </source>
</evidence>
<keyword evidence="3" id="KW-1185">Reference proteome</keyword>
<dbReference type="Proteomes" id="UP001595975">
    <property type="component" value="Unassembled WGS sequence"/>
</dbReference>
<sequence length="294" mass="32594">MDDHHGLGEFLQARRALVTPQSAGLRGGGRRRVPGLRREELAQLAGISVEYYQRLEQGRAKHPSDEVLDALAEVLRLDAVEREHLHLLARPGRRRGPTDASAPAAKVAATVRPELVRLLEHVKVPAMVLSDRLDLLALNPVAKRLFVHGAAAAPGTWNLAAFLFLAPEAREFYVEWDRIAADTVGQLRATAGRHPDDRQLARLISRLRAESDAFQRLWSRADVEVRTNGTKSFRHPAVGTLTFTYETLDFSGDDRRRLVTLTPVPNDPTEAALHLLTTWATDPALPPARQPQDA</sequence>
<name>A0ABW0WZX8_9ACTN</name>
<dbReference type="PANTHER" id="PTHR35010">
    <property type="entry name" value="BLL4672 PROTEIN-RELATED"/>
    <property type="match status" value="1"/>
</dbReference>
<feature type="domain" description="HTH cro/C1-type" evidence="1">
    <location>
        <begin position="35"/>
        <end position="82"/>
    </location>
</feature>
<dbReference type="InterPro" id="IPR010982">
    <property type="entry name" value="Lambda_DNA-bd_dom_sf"/>
</dbReference>
<organism evidence="2 3">
    <name type="scientific">Kitasatospora misakiensis</name>
    <dbReference type="NCBI Taxonomy" id="67330"/>
    <lineage>
        <taxon>Bacteria</taxon>
        <taxon>Bacillati</taxon>
        <taxon>Actinomycetota</taxon>
        <taxon>Actinomycetes</taxon>
        <taxon>Kitasatosporales</taxon>
        <taxon>Streptomycetaceae</taxon>
        <taxon>Kitasatospora</taxon>
    </lineage>
</organism>
<dbReference type="PANTHER" id="PTHR35010:SF2">
    <property type="entry name" value="BLL4672 PROTEIN"/>
    <property type="match status" value="1"/>
</dbReference>
<gene>
    <name evidence="2" type="ORF">ACFP3U_02530</name>
</gene>